<dbReference type="Gene3D" id="1.10.3090.10">
    <property type="entry name" value="cca-adding enzyme, domain 2"/>
    <property type="match status" value="1"/>
</dbReference>
<dbReference type="InterPro" id="IPR015421">
    <property type="entry name" value="PyrdxlP-dep_Trfase_major"/>
</dbReference>
<dbReference type="SUPFAM" id="SSF53383">
    <property type="entry name" value="PLP-dependent transferases"/>
    <property type="match status" value="1"/>
</dbReference>
<evidence type="ECO:0000256" key="11">
    <source>
        <dbReference type="ARBA" id="ARBA00023299"/>
    </source>
</evidence>
<dbReference type="FunFam" id="3.90.1150.10:FF:000006">
    <property type="entry name" value="Phosphoserine aminotransferase"/>
    <property type="match status" value="1"/>
</dbReference>
<dbReference type="CDD" id="cd00611">
    <property type="entry name" value="PSAT_like"/>
    <property type="match status" value="1"/>
</dbReference>
<dbReference type="InterPro" id="IPR000192">
    <property type="entry name" value="Aminotrans_V_dom"/>
</dbReference>
<dbReference type="EC" id="2.6.1.52" evidence="5"/>
<dbReference type="GO" id="GO:0030170">
    <property type="term" value="F:pyridoxal phosphate binding"/>
    <property type="evidence" value="ECO:0007669"/>
    <property type="project" value="TreeGrafter"/>
</dbReference>
<evidence type="ECO:0000256" key="1">
    <source>
        <dbReference type="ARBA" id="ARBA00001933"/>
    </source>
</evidence>
<organism evidence="20 21">
    <name type="scientific">Gossypium australe</name>
    <dbReference type="NCBI Taxonomy" id="47621"/>
    <lineage>
        <taxon>Eukaryota</taxon>
        <taxon>Viridiplantae</taxon>
        <taxon>Streptophyta</taxon>
        <taxon>Embryophyta</taxon>
        <taxon>Tracheophyta</taxon>
        <taxon>Spermatophyta</taxon>
        <taxon>Magnoliopsida</taxon>
        <taxon>eudicotyledons</taxon>
        <taxon>Gunneridae</taxon>
        <taxon>Pentapetalae</taxon>
        <taxon>rosids</taxon>
        <taxon>malvids</taxon>
        <taxon>Malvales</taxon>
        <taxon>Malvaceae</taxon>
        <taxon>Malvoideae</taxon>
        <taxon>Gossypium</taxon>
    </lineage>
</organism>
<dbReference type="Gene3D" id="3.90.1150.10">
    <property type="entry name" value="Aspartate Aminotransferase, domain 1"/>
    <property type="match status" value="1"/>
</dbReference>
<keyword evidence="8 15" id="KW-0808">Transferase</keyword>
<keyword evidence="7" id="KW-0028">Amino-acid biosynthesis</keyword>
<keyword evidence="9" id="KW-0547">Nucleotide-binding</keyword>
<dbReference type="InterPro" id="IPR032828">
    <property type="entry name" value="PolyA_RNA-bd"/>
</dbReference>
<comment type="function">
    <text evidence="14">Involved in the plastidial phosphorylated pathway of serine biosynthesis (PPSB). Catalyzes the reversible conversion of 3-phosphohydroxypyruvate to phosphoserine.</text>
</comment>
<feature type="domain" description="tRNA nucleotidyltransferase/poly(A) polymerase RNA and SrmB- binding" evidence="19">
    <location>
        <begin position="226"/>
        <end position="285"/>
    </location>
</feature>
<accession>A0A5B6UMI6</accession>
<evidence type="ECO:0000256" key="7">
    <source>
        <dbReference type="ARBA" id="ARBA00022605"/>
    </source>
</evidence>
<keyword evidence="15" id="KW-0694">RNA-binding</keyword>
<feature type="compositionally biased region" description="Basic and acidic residues" evidence="16">
    <location>
        <begin position="591"/>
        <end position="604"/>
    </location>
</feature>
<keyword evidence="11" id="KW-0718">Serine biosynthesis</keyword>
<protein>
    <recommendedName>
        <fullName evidence="5">phosphoserine transaminase</fullName>
        <ecNumber evidence="5">2.6.1.52</ecNumber>
    </recommendedName>
</protein>
<dbReference type="OrthoDB" id="1703350at2759"/>
<dbReference type="Pfam" id="PF12627">
    <property type="entry name" value="PolyA_pol_RNAbd"/>
    <property type="match status" value="1"/>
</dbReference>
<dbReference type="SUPFAM" id="SSF81891">
    <property type="entry name" value="Poly A polymerase C-terminal region-like"/>
    <property type="match status" value="1"/>
</dbReference>
<dbReference type="NCBIfam" id="NF003764">
    <property type="entry name" value="PRK05355.1"/>
    <property type="match status" value="1"/>
</dbReference>
<feature type="region of interest" description="Disordered" evidence="16">
    <location>
        <begin position="585"/>
        <end position="619"/>
    </location>
</feature>
<dbReference type="InterPro" id="IPR022278">
    <property type="entry name" value="Pser_aminoTfrase"/>
</dbReference>
<evidence type="ECO:0000256" key="10">
    <source>
        <dbReference type="ARBA" id="ARBA00022898"/>
    </source>
</evidence>
<dbReference type="GO" id="GO:0009570">
    <property type="term" value="C:chloroplast stroma"/>
    <property type="evidence" value="ECO:0007669"/>
    <property type="project" value="TreeGrafter"/>
</dbReference>
<dbReference type="EMBL" id="SMMG02000010">
    <property type="protein sequence ID" value="KAA3459089.1"/>
    <property type="molecule type" value="Genomic_DNA"/>
</dbReference>
<name>A0A5B6UMI6_9ROSI</name>
<dbReference type="AlphaFoldDB" id="A0A5B6UMI6"/>
<feature type="region of interest" description="Disordered" evidence="16">
    <location>
        <begin position="689"/>
        <end position="712"/>
    </location>
</feature>
<evidence type="ECO:0000256" key="4">
    <source>
        <dbReference type="ARBA" id="ARBA00007265"/>
    </source>
</evidence>
<dbReference type="NCBIfam" id="TIGR01364">
    <property type="entry name" value="serC_1"/>
    <property type="match status" value="1"/>
</dbReference>
<evidence type="ECO:0000256" key="2">
    <source>
        <dbReference type="ARBA" id="ARBA00005099"/>
    </source>
</evidence>
<evidence type="ECO:0000313" key="20">
    <source>
        <dbReference type="EMBL" id="KAA3459089.1"/>
    </source>
</evidence>
<dbReference type="HAMAP" id="MF_00160">
    <property type="entry name" value="SerC_aminotrans_5"/>
    <property type="match status" value="1"/>
</dbReference>
<proteinExistence type="inferred from homology"/>
<feature type="domain" description="Aminotransferase class V" evidence="17">
    <location>
        <begin position="815"/>
        <end position="1162"/>
    </location>
</feature>
<dbReference type="GO" id="GO:0000166">
    <property type="term" value="F:nucleotide binding"/>
    <property type="evidence" value="ECO:0007669"/>
    <property type="project" value="UniProtKB-KW"/>
</dbReference>
<feature type="domain" description="Poly A polymerase head" evidence="18">
    <location>
        <begin position="55"/>
        <end position="157"/>
    </location>
</feature>
<evidence type="ECO:0000256" key="6">
    <source>
        <dbReference type="ARBA" id="ARBA00022576"/>
    </source>
</evidence>
<evidence type="ECO:0000256" key="16">
    <source>
        <dbReference type="SAM" id="MobiDB-lite"/>
    </source>
</evidence>
<dbReference type="PANTHER" id="PTHR43247">
    <property type="entry name" value="PHOSPHOSERINE AMINOTRANSFERASE"/>
    <property type="match status" value="1"/>
</dbReference>
<comment type="catalytic activity">
    <reaction evidence="13">
        <text>O-phospho-L-serine + 2-oxoglutarate = 3-phosphooxypyruvate + L-glutamate</text>
        <dbReference type="Rhea" id="RHEA:14329"/>
        <dbReference type="ChEBI" id="CHEBI:16810"/>
        <dbReference type="ChEBI" id="CHEBI:18110"/>
        <dbReference type="ChEBI" id="CHEBI:29985"/>
        <dbReference type="ChEBI" id="CHEBI:57524"/>
        <dbReference type="EC" id="2.6.1.52"/>
    </reaction>
</comment>
<evidence type="ECO:0000256" key="5">
    <source>
        <dbReference type="ARBA" id="ARBA00013030"/>
    </source>
</evidence>
<gene>
    <name evidence="20" type="primary">serC</name>
    <name evidence="20" type="ORF">EPI10_013612</name>
</gene>
<dbReference type="Gene3D" id="3.30.460.10">
    <property type="entry name" value="Beta Polymerase, domain 2"/>
    <property type="match status" value="1"/>
</dbReference>
<evidence type="ECO:0000256" key="9">
    <source>
        <dbReference type="ARBA" id="ARBA00022741"/>
    </source>
</evidence>
<keyword evidence="21" id="KW-1185">Reference proteome</keyword>
<comment type="pathway">
    <text evidence="2">Amino-acid biosynthesis; L-serine biosynthesis; L-serine from 3-phospho-D-glycerate: step 2/3.</text>
</comment>
<dbReference type="Pfam" id="PF01743">
    <property type="entry name" value="PolyA_pol"/>
    <property type="match status" value="1"/>
</dbReference>
<keyword evidence="6 20" id="KW-0032">Aminotransferase</keyword>
<dbReference type="SUPFAM" id="SSF81301">
    <property type="entry name" value="Nucleotidyltransferase"/>
    <property type="match status" value="1"/>
</dbReference>
<evidence type="ECO:0000256" key="12">
    <source>
        <dbReference type="ARBA" id="ARBA00047630"/>
    </source>
</evidence>
<dbReference type="Proteomes" id="UP000325315">
    <property type="component" value="Unassembled WGS sequence"/>
</dbReference>
<dbReference type="GO" id="GO:0016779">
    <property type="term" value="F:nucleotidyltransferase activity"/>
    <property type="evidence" value="ECO:0007669"/>
    <property type="project" value="InterPro"/>
</dbReference>
<dbReference type="InterPro" id="IPR015424">
    <property type="entry name" value="PyrdxlP-dep_Trfase"/>
</dbReference>
<evidence type="ECO:0000259" key="17">
    <source>
        <dbReference type="Pfam" id="PF00266"/>
    </source>
</evidence>
<dbReference type="PANTHER" id="PTHR43247:SF1">
    <property type="entry name" value="PHOSPHOSERINE AMINOTRANSFERASE"/>
    <property type="match status" value="1"/>
</dbReference>
<feature type="compositionally biased region" description="Basic residues" evidence="16">
    <location>
        <begin position="605"/>
        <end position="619"/>
    </location>
</feature>
<dbReference type="UniPathway" id="UPA00135">
    <property type="reaction ID" value="UER00197"/>
</dbReference>
<evidence type="ECO:0000259" key="19">
    <source>
        <dbReference type="Pfam" id="PF12627"/>
    </source>
</evidence>
<comment type="similarity">
    <text evidence="4 15">Belongs to the tRNA nucleotidyltransferase/poly(A) polymerase family.</text>
</comment>
<evidence type="ECO:0000256" key="13">
    <source>
        <dbReference type="ARBA" id="ARBA00049007"/>
    </source>
</evidence>
<dbReference type="GO" id="GO:0006564">
    <property type="term" value="P:L-serine biosynthetic process"/>
    <property type="evidence" value="ECO:0007669"/>
    <property type="project" value="UniProtKB-KW"/>
</dbReference>
<comment type="cofactor">
    <cofactor evidence="1">
        <name>pyridoxal 5'-phosphate</name>
        <dbReference type="ChEBI" id="CHEBI:597326"/>
    </cofactor>
</comment>
<dbReference type="Gene3D" id="3.40.640.10">
    <property type="entry name" value="Type I PLP-dependent aspartate aminotransferase-like (Major domain)"/>
    <property type="match status" value="1"/>
</dbReference>
<dbReference type="GO" id="GO:0004648">
    <property type="term" value="F:O-phospho-L-serine:2-oxoglutarate aminotransferase activity"/>
    <property type="evidence" value="ECO:0007669"/>
    <property type="project" value="UniProtKB-EC"/>
</dbReference>
<evidence type="ECO:0000256" key="15">
    <source>
        <dbReference type="RuleBase" id="RU003953"/>
    </source>
</evidence>
<keyword evidence="10" id="KW-0663">Pyridoxal phosphate</keyword>
<evidence type="ECO:0000256" key="14">
    <source>
        <dbReference type="ARBA" id="ARBA00058115"/>
    </source>
</evidence>
<dbReference type="GO" id="GO:0003723">
    <property type="term" value="F:RNA binding"/>
    <property type="evidence" value="ECO:0007669"/>
    <property type="project" value="UniProtKB-KW"/>
</dbReference>
<sequence length="1174" mass="131181">MAISVRAKSFLSSSLRSLTRSQRCNHTLGERGLHAELYSGMAPAPNPALRPSFEAYLVGGCVRDLLLNRTPKDFDVITTANLKQIRKKFHRAEIIGKRFPICRVHIKGSIIEVSSFDTVARHDADKEKALSSLIPKICDEKDLIRWRNSRNRDFTINRPEVIKGDSPPLLMAILCVFITSTNIYPPTLLFGALTQLRTLIPAHVSFQEDCARILRGLRIAARLCLSFSKDTERAMYDLSASIGGLDKFRLMLEVNYMLSYGAAVQSICLLQRFNLLNILLPFQAAYISQHRATKNSMMLMKLFFNLDKLVSCDHPTDSSLWVGLLMFHLALVNNPQDALAIWTFASVLYHGNWKEGVEFAREYTKLEVKFVPEISEFSETKSDEDLAKKVAQFASLVQDSVGVLTETSNLFESMSRYPFSPCSGLVFVPKITAKNTAKLFDLMVEDIRSFINGRGRMSPEINFHLLGIGDPCETRFVLGKIILETMKAGPRGDATEIGNDEKDLQPKATEEILSNNEIPAKKVKKHAPSSFIPDGNRGMLKKQKLVDDNTATKNQEMVTKDELNDLAEKHQEFVKACKLSENKTNSMQGKISEKEEKSTKDKEKKSKKHTKVVEKSKHHIALHTVSKKQQRVVRELNLREEDEMDNLEKVLGKEEVKERTEEHKGRAGKERSGVRALLQAAPTLASQLRKQVGNSRRGTCPSPLQPLGNDGANRKISNSSIIKDSLLLLLLPTKQTPLPQPLHFTTLSEILLTYMAATSLNAPNAPLLQKTHQTHVFLKPISTIPCQTSAKRFSISCSATTQDRLSVQSQSQDRVFNFAAGPATLPENVLLKAQSELYNWHGSGMSVMEMSHRGKDFRSIIEKAEADLRSLLNIPENYAVLFLQGGATTQFAAVPLNLCAPGDSVDYLVTGSWGDKAFKEAKKYCNPKVIWSGKSDNYVRVPSFDGLELNPNAKYLHICANETIYGVEFKDYPVPRNPNGVLVADMSSNFCSKPVDVTKFGLIYAGAQKNVGPSGVCIVIVRKDLLGNAQEITPVMLDYKIHADNNSLYNTPPCYGIYMCGLVFEDLLKQGGLEEVEKKNQKKAGILYNAIDESKGFYRCPVERSVRSLMNVPFTLEKSELEAEFLKEAEREKMVQLKGHRSVGGMRASIYNAMPLAGVEKLVAFMKDFQAKHA</sequence>
<dbReference type="GO" id="GO:0001680">
    <property type="term" value="P:tRNA 3'-terminal CCA addition"/>
    <property type="evidence" value="ECO:0007669"/>
    <property type="project" value="UniProtKB-ARBA"/>
</dbReference>
<dbReference type="InterPro" id="IPR015422">
    <property type="entry name" value="PyrdxlP-dep_Trfase_small"/>
</dbReference>
<reference evidence="21" key="1">
    <citation type="journal article" date="2019" name="Plant Biotechnol. J.">
        <title>Genome sequencing of the Australian wild diploid species Gossypium australe highlights disease resistance and delayed gland morphogenesis.</title>
        <authorList>
            <person name="Cai Y."/>
            <person name="Cai X."/>
            <person name="Wang Q."/>
            <person name="Wang P."/>
            <person name="Zhang Y."/>
            <person name="Cai C."/>
            <person name="Xu Y."/>
            <person name="Wang K."/>
            <person name="Zhou Z."/>
            <person name="Wang C."/>
            <person name="Geng S."/>
            <person name="Li B."/>
            <person name="Dong Q."/>
            <person name="Hou Y."/>
            <person name="Wang H."/>
            <person name="Ai P."/>
            <person name="Liu Z."/>
            <person name="Yi F."/>
            <person name="Sun M."/>
            <person name="An G."/>
            <person name="Cheng J."/>
            <person name="Zhang Y."/>
            <person name="Shi Q."/>
            <person name="Xie Y."/>
            <person name="Shi X."/>
            <person name="Chang Y."/>
            <person name="Huang F."/>
            <person name="Chen Y."/>
            <person name="Hong S."/>
            <person name="Mi L."/>
            <person name="Sun Q."/>
            <person name="Zhang L."/>
            <person name="Zhou B."/>
            <person name="Peng R."/>
            <person name="Zhang X."/>
            <person name="Liu F."/>
        </authorList>
    </citation>
    <scope>NUCLEOTIDE SEQUENCE [LARGE SCALE GENOMIC DNA]</scope>
    <source>
        <strain evidence="21">cv. PA1801</strain>
    </source>
</reference>
<dbReference type="InterPro" id="IPR002646">
    <property type="entry name" value="PolA_pol_head_dom"/>
</dbReference>
<comment type="catalytic activity">
    <reaction evidence="12">
        <text>4-(phosphooxy)-L-threonine + 2-oxoglutarate = (R)-3-hydroxy-2-oxo-4-phosphooxybutanoate + L-glutamate</text>
        <dbReference type="Rhea" id="RHEA:16573"/>
        <dbReference type="ChEBI" id="CHEBI:16810"/>
        <dbReference type="ChEBI" id="CHEBI:29985"/>
        <dbReference type="ChEBI" id="CHEBI:58452"/>
        <dbReference type="ChEBI" id="CHEBI:58538"/>
        <dbReference type="EC" id="2.6.1.52"/>
    </reaction>
</comment>
<comment type="caution">
    <text evidence="20">The sequence shown here is derived from an EMBL/GenBank/DDBJ whole genome shotgun (WGS) entry which is preliminary data.</text>
</comment>
<evidence type="ECO:0000256" key="8">
    <source>
        <dbReference type="ARBA" id="ARBA00022679"/>
    </source>
</evidence>
<evidence type="ECO:0000313" key="21">
    <source>
        <dbReference type="Proteomes" id="UP000325315"/>
    </source>
</evidence>
<evidence type="ECO:0000259" key="18">
    <source>
        <dbReference type="Pfam" id="PF01743"/>
    </source>
</evidence>
<dbReference type="InterPro" id="IPR043519">
    <property type="entry name" value="NT_sf"/>
</dbReference>
<evidence type="ECO:0000256" key="3">
    <source>
        <dbReference type="ARBA" id="ARBA00006904"/>
    </source>
</evidence>
<dbReference type="FunFam" id="3.40.640.10:FF:000010">
    <property type="entry name" value="Phosphoserine aminotransferase"/>
    <property type="match status" value="1"/>
</dbReference>
<feature type="region of interest" description="Disordered" evidence="16">
    <location>
        <begin position="654"/>
        <end position="673"/>
    </location>
</feature>
<comment type="similarity">
    <text evidence="3">Belongs to the class-V pyridoxal-phosphate-dependent aminotransferase family. SerC subfamily.</text>
</comment>
<dbReference type="Pfam" id="PF00266">
    <property type="entry name" value="Aminotran_5"/>
    <property type="match status" value="1"/>
</dbReference>